<feature type="coiled-coil region" evidence="3">
    <location>
        <begin position="1369"/>
        <end position="1415"/>
    </location>
</feature>
<reference evidence="6" key="1">
    <citation type="submission" date="2023-11" db="EMBL/GenBank/DDBJ databases">
        <title>Genome assemblies of two species of porcelain crab, Petrolisthes cinctipes and Petrolisthes manimaculis (Anomura: Porcellanidae).</title>
        <authorList>
            <person name="Angst P."/>
        </authorList>
    </citation>
    <scope>NUCLEOTIDE SEQUENCE</scope>
    <source>
        <strain evidence="6">PB745_02</strain>
        <tissue evidence="6">Gill</tissue>
    </source>
</reference>
<feature type="coiled-coil region" evidence="3">
    <location>
        <begin position="330"/>
        <end position="546"/>
    </location>
</feature>
<dbReference type="GO" id="GO:0005737">
    <property type="term" value="C:cytoplasm"/>
    <property type="evidence" value="ECO:0007669"/>
    <property type="project" value="UniProtKB-SubCell"/>
</dbReference>
<gene>
    <name evidence="6" type="ORF">Pmani_027845</name>
</gene>
<dbReference type="Pfam" id="PF07989">
    <property type="entry name" value="Cnn_1N"/>
    <property type="match status" value="1"/>
</dbReference>
<protein>
    <recommendedName>
        <fullName evidence="5">Centrosomin N-terminal motif 1 domain-containing protein</fullName>
    </recommendedName>
</protein>
<feature type="region of interest" description="Disordered" evidence="4">
    <location>
        <begin position="1"/>
        <end position="41"/>
    </location>
</feature>
<feature type="coiled-coil region" evidence="3">
    <location>
        <begin position="1923"/>
        <end position="1950"/>
    </location>
</feature>
<name>A0AAE1P1A2_9EUCA</name>
<organism evidence="6 7">
    <name type="scientific">Petrolisthes manimaculis</name>
    <dbReference type="NCBI Taxonomy" id="1843537"/>
    <lineage>
        <taxon>Eukaryota</taxon>
        <taxon>Metazoa</taxon>
        <taxon>Ecdysozoa</taxon>
        <taxon>Arthropoda</taxon>
        <taxon>Crustacea</taxon>
        <taxon>Multicrustacea</taxon>
        <taxon>Malacostraca</taxon>
        <taxon>Eumalacostraca</taxon>
        <taxon>Eucarida</taxon>
        <taxon>Decapoda</taxon>
        <taxon>Pleocyemata</taxon>
        <taxon>Anomura</taxon>
        <taxon>Galatheoidea</taxon>
        <taxon>Porcellanidae</taxon>
        <taxon>Petrolisthes</taxon>
    </lineage>
</organism>
<feature type="compositionally biased region" description="Basic and acidic residues" evidence="4">
    <location>
        <begin position="697"/>
        <end position="720"/>
    </location>
</feature>
<dbReference type="PANTHER" id="PTHR23159:SF31">
    <property type="entry name" value="CENTROSOME-ASSOCIATED PROTEIN CEP250 ISOFORM X1"/>
    <property type="match status" value="1"/>
</dbReference>
<feature type="compositionally biased region" description="Low complexity" evidence="4">
    <location>
        <begin position="26"/>
        <end position="35"/>
    </location>
</feature>
<feature type="compositionally biased region" description="Low complexity" evidence="4">
    <location>
        <begin position="301"/>
        <end position="322"/>
    </location>
</feature>
<feature type="coiled-coil region" evidence="3">
    <location>
        <begin position="851"/>
        <end position="896"/>
    </location>
</feature>
<feature type="coiled-coil region" evidence="3">
    <location>
        <begin position="1017"/>
        <end position="1128"/>
    </location>
</feature>
<keyword evidence="7" id="KW-1185">Reference proteome</keyword>
<evidence type="ECO:0000256" key="2">
    <source>
        <dbReference type="ARBA" id="ARBA00022490"/>
    </source>
</evidence>
<feature type="region of interest" description="Disordered" evidence="4">
    <location>
        <begin position="1781"/>
        <end position="1829"/>
    </location>
</feature>
<feature type="region of interest" description="Disordered" evidence="4">
    <location>
        <begin position="194"/>
        <end position="223"/>
    </location>
</feature>
<feature type="region of interest" description="Disordered" evidence="4">
    <location>
        <begin position="2331"/>
        <end position="2432"/>
    </location>
</feature>
<feature type="compositionally biased region" description="Basic and acidic residues" evidence="4">
    <location>
        <begin position="212"/>
        <end position="223"/>
    </location>
</feature>
<feature type="compositionally biased region" description="Basic and acidic residues" evidence="4">
    <location>
        <begin position="2369"/>
        <end position="2421"/>
    </location>
</feature>
<feature type="compositionally biased region" description="Basic and acidic residues" evidence="4">
    <location>
        <begin position="2285"/>
        <end position="2295"/>
    </location>
</feature>
<feature type="region of interest" description="Disordered" evidence="4">
    <location>
        <begin position="2285"/>
        <end position="2308"/>
    </location>
</feature>
<comment type="caution">
    <text evidence="6">The sequence shown here is derived from an EMBL/GenBank/DDBJ whole genome shotgun (WGS) entry which is preliminary data.</text>
</comment>
<feature type="region of interest" description="Disordered" evidence="4">
    <location>
        <begin position="299"/>
        <end position="322"/>
    </location>
</feature>
<comment type="subcellular location">
    <subcellularLocation>
        <location evidence="1">Cytoplasm</location>
    </subcellularLocation>
</comment>
<evidence type="ECO:0000313" key="7">
    <source>
        <dbReference type="Proteomes" id="UP001292094"/>
    </source>
</evidence>
<proteinExistence type="predicted"/>
<accession>A0AAE1P1A2</accession>
<evidence type="ECO:0000256" key="4">
    <source>
        <dbReference type="SAM" id="MobiDB-lite"/>
    </source>
</evidence>
<feature type="compositionally biased region" description="Basic residues" evidence="4">
    <location>
        <begin position="1"/>
        <end position="10"/>
    </location>
</feature>
<evidence type="ECO:0000259" key="5">
    <source>
        <dbReference type="Pfam" id="PF07989"/>
    </source>
</evidence>
<dbReference type="GO" id="GO:0005815">
    <property type="term" value="C:microtubule organizing center"/>
    <property type="evidence" value="ECO:0007669"/>
    <property type="project" value="InterPro"/>
</dbReference>
<dbReference type="InterPro" id="IPR012943">
    <property type="entry name" value="Cnn_1N"/>
</dbReference>
<evidence type="ECO:0000256" key="1">
    <source>
        <dbReference type="ARBA" id="ARBA00004496"/>
    </source>
</evidence>
<evidence type="ECO:0000256" key="3">
    <source>
        <dbReference type="SAM" id="Coils"/>
    </source>
</evidence>
<feature type="coiled-coil region" evidence="3">
    <location>
        <begin position="1203"/>
        <end position="1237"/>
    </location>
</feature>
<keyword evidence="2" id="KW-0963">Cytoplasm</keyword>
<feature type="region of interest" description="Disordered" evidence="4">
    <location>
        <begin position="1155"/>
        <end position="1177"/>
    </location>
</feature>
<sequence>MCRTCGKRHNSLIQDGSPGAVTQDAGSLGSSGSGSIPLSWGVRSPGKVSPLRGRTMKEYEEQLAALKKENFALKLRIYFLEESVDKKGQKEDKEQLYRTNIELKVETEALKQEVYDKQQLVREASLALASLDQQYQSQLEAATHLHHQETIQLQATIAALQKEVEEYAERAMQTDRDGIRMGELTQLCGLAFPSDESNDDDGNLDLSFWGQQEDKDGRKNKYEDKGRGLLNAWNNQLAQKESTLWGDDGLRSNTKSHPCTIPTPASVPSLLPQTVNPVVSVYGGGLSSPSSMQGLFSLSKPTTAAHPSTPPANNMAPSPSSLPQEEVEIMGRLKERIKELEERVQELKTHLEEKEEMKCVLEGDLENLKKEVEEKVERVTELEVEVAEREERLEDVMQELETRHSQLRDKDHQISSLHNDLNKVQPEMEVKVQEIVERDRIIEEKIEKIEQQNKILVEIQITLDERQKQLADAETRLAETEAKLVKAEARADEATMKEEKVTRDFNKSCEVIKGFGEEVHTRDKEIARLRKEVIRKEKKIRDLVAELKETLDMLSKAKWEAETSGGEDGVKEMAEEENEVRMTEIVSVTTDNVRSEDVKRAEYICETIDNQVKGTEYMGGNSECMGHWRAENKATVEACWEQEWNRENERWRLHSDTKYVMGMECSDEEKNQSGTAENSDDGGGSGGRYNHWASRTGSREQLSKGERGFEKYRQRKGMEENGMKEVKYKRNVDLRERKEHEILMMRQRREEESRGITTRNIQTRRNTVDQNLGGASIRVRELGGRGRRGIKDEERERVEERAEGMNLNESKDSNWSPKFNAEIENARNAVTSYNNEERGRRERTLESERVLEQRKRKSLEYRERMRVLERELTLDIREVERNVEYLEREKMKLERDEREKYITTRRGVKSQEMAGDSNGRYAPLFGKSDYKGMNRQGTSINKKEEDWELPISLSISHPSRELQNASPSHDSYFSMYSRHSPNPHINIIVPSPPPNSPQSPVSSTLLHRLWAEVEARKKELLSVRTAAEAAVAAAEERAQGLAEEVANLTALRDQQTKDLASQQEQLLTLQSQLQQVQAETSGREGQLAAAEAQVKGLEAQLVDTRTQLDQKRKRLAELEDNLRATTAGELDRQALQVDRLQGHLAALAANSNTSDQHLGAAGETREGQQARSDTSGTVTARVDIVAMTQPVPVSVGEDSVGTVHHLYQEVSRLRTEADALREERSHLNQQLTSLYNTYSHTTPNLTSCSTSSTTLQNTTPAKHSITLIPQITTQTPCLASSTDNVATPAPHITSSANPVTTLTNCLDTPAYCPTTIASPLTTTAPETTITLDHTCSVTTSKDRTHTTPSSTSNDTLCSVSLCVKEVVDVKKDEEQKQEEERQQEAAVGQACQEQVEALKAELEEAQRVGEELGRVGESQSQRHKVEIAWLRRRLAESHTACDLLRTRLEELADFLEAILDLEGRGIITLDALPPSQLAALHNSLDQSRALSRSLSQSLMIGVNAGEETGLATSLNDLSTWAGHELFLPTAPCLAEDSTMALNASTTLSHDTVGLDENTTLGLTMTGYNQTTTTNLTQNTTAVLSENMSMDAGLDTTMGQGQEKRAKMVQALAARLTARLDQKTLELDAIADSVSDLTQRLATRTNQVTHQAGVIGELKATVGQLTAQLAAQDSGHSSDPLPPPPLHLLRDSDCETEADTEHVGLRSEPSSLGAIKSAYSTDVAIKAHSGRLAQQQLHQTGPGESGVGVGDQWVASLSESEAWSEPDRNVSLARIGLDATTLAATPDRAPPRPRQTRTITLTSESEGEVPQDDPSTSAPTKTTKRRSDVAELRRVSSRLRAVEQLNDTLRTELHLYHSLTHHLQPPQHQTSATPNTTSTIDTIDIQTTPAVTNTAVPVVTTTATTSTMVEGEVALVAAPLLAEVRGLRSTLEEAITNNDHLRDQLEAALSAHPHEEARFLHLTAALLTAQEEVREARERSSVAQGQVEEARAMADESDKAAEQARKEAMQARTKLEEIMKEASEIKTKADQAKLEVDETKHMAEEAKAEAEQVKKELENTRTETRLEMNRVMDKTKEARLEAEEAKLKLKQTLEAAEAKQEELEAEVRQMVARITSLKEKVQQLEAEVVKREKQVKEEVTKREKQAEEERQRLEEKEQRLLKVNKERLALVGERARLHARFTTQAEDRRRVEVEMEQLAEDKKRLRLEKEESEEDRKRLMEENKLIENERKKLMEENERMECDKKTLVEAERERGKSVELELEGLRGELEAERRVTETLQQRLEELRTLHSPDSSDHSVVLPATSDASQESVTSMEYIPYSASHHLSLWRCGQSLSPTTTPTPTSPTPLPPPPHHQREKDLGNTGILSINKHDREAISSRRERDNKITRRDRDSNRWERERSSSNKREKDTNNSRRERDSSTNKRNHSSSDSSLWLENKENLFISTTTTTTTTNNTFSGKRGRKTIEGGSGNSGILALSSSPNLIQEDEDVDIDVYGGPGEYDDGETSGESPDLGICSDHHYSSLERGTTMSALAANYHHTYSSSGHNVLPHQPPSLPTQLCSEPSHSVINKENKRLRTERDNLAARLSTTLVTLKDAHEKLSQANQRKATVERAISNWQPAVKTCTKSSALYSWIRLGICVYFVWGRLPSSTCDW</sequence>
<feature type="region of interest" description="Disordered" evidence="4">
    <location>
        <begin position="2450"/>
        <end position="2472"/>
    </location>
</feature>
<feature type="compositionally biased region" description="Pro residues" evidence="4">
    <location>
        <begin position="2342"/>
        <end position="2352"/>
    </location>
</feature>
<keyword evidence="3" id="KW-0175">Coiled coil</keyword>
<feature type="compositionally biased region" description="Basic and acidic residues" evidence="4">
    <location>
        <begin position="793"/>
        <end position="803"/>
    </location>
</feature>
<feature type="coiled-coil region" evidence="3">
    <location>
        <begin position="56"/>
        <end position="113"/>
    </location>
</feature>
<dbReference type="PANTHER" id="PTHR23159">
    <property type="entry name" value="CENTROSOMAL PROTEIN 2"/>
    <property type="match status" value="1"/>
</dbReference>
<evidence type="ECO:0000313" key="6">
    <source>
        <dbReference type="EMBL" id="KAK4299923.1"/>
    </source>
</evidence>
<feature type="domain" description="Centrosomin N-terminal motif 1" evidence="5">
    <location>
        <begin position="55"/>
        <end position="126"/>
    </location>
</feature>
<feature type="coiled-coil region" evidence="3">
    <location>
        <begin position="150"/>
        <end position="177"/>
    </location>
</feature>
<dbReference type="Proteomes" id="UP001292094">
    <property type="component" value="Unassembled WGS sequence"/>
</dbReference>
<feature type="region of interest" description="Disordered" evidence="4">
    <location>
        <begin position="793"/>
        <end position="816"/>
    </location>
</feature>
<feature type="region of interest" description="Disordered" evidence="4">
    <location>
        <begin position="666"/>
        <end position="720"/>
    </location>
</feature>
<dbReference type="EMBL" id="JAWZYT010003153">
    <property type="protein sequence ID" value="KAK4299923.1"/>
    <property type="molecule type" value="Genomic_DNA"/>
</dbReference>
<dbReference type="SUPFAM" id="SSF90257">
    <property type="entry name" value="Myosin rod fragments"/>
    <property type="match status" value="1"/>
</dbReference>